<protein>
    <submittedName>
        <fullName evidence="2">HD domain-containing protein</fullName>
    </submittedName>
</protein>
<evidence type="ECO:0000313" key="2">
    <source>
        <dbReference type="EMBL" id="MBC2400155.1"/>
    </source>
</evidence>
<dbReference type="NCBIfam" id="TIGR00277">
    <property type="entry name" value="HDIG"/>
    <property type="match status" value="1"/>
</dbReference>
<evidence type="ECO:0000313" key="3">
    <source>
        <dbReference type="Proteomes" id="UP000563151"/>
    </source>
</evidence>
<sequence length="166" mass="19831">MNMYRIKQFYIYIKDKMEYSDEKFIDKHLNNYEKRLFNRLSMKDQKHCVRVAYDVEKICINHKGDIDTNKLIKAALLHDIGKIEFGLNVLDKSILVILDNISSGKIKKFSKSKKIDTYYNHAEKGYNILKSIGYDESFLYLIRNHHNKNITKNKELNILRFCDDRN</sequence>
<gene>
    <name evidence="2" type="ORF">HGG79_20740</name>
</gene>
<dbReference type="EMBL" id="JAAZWO010000053">
    <property type="protein sequence ID" value="MBC2400155.1"/>
    <property type="molecule type" value="Genomic_DNA"/>
</dbReference>
<evidence type="ECO:0000259" key="1">
    <source>
        <dbReference type="Pfam" id="PF01966"/>
    </source>
</evidence>
<name>A0A923EBS4_CLOTT</name>
<dbReference type="Pfam" id="PF01966">
    <property type="entry name" value="HD"/>
    <property type="match status" value="1"/>
</dbReference>
<dbReference type="SUPFAM" id="SSF109604">
    <property type="entry name" value="HD-domain/PDEase-like"/>
    <property type="match status" value="1"/>
</dbReference>
<feature type="domain" description="HD" evidence="1">
    <location>
        <begin position="46"/>
        <end position="163"/>
    </location>
</feature>
<proteinExistence type="predicted"/>
<dbReference type="InterPro" id="IPR006675">
    <property type="entry name" value="HDIG_dom"/>
</dbReference>
<dbReference type="Proteomes" id="UP000563151">
    <property type="component" value="Unassembled WGS sequence"/>
</dbReference>
<dbReference type="CDD" id="cd00077">
    <property type="entry name" value="HDc"/>
    <property type="match status" value="1"/>
</dbReference>
<dbReference type="Gene3D" id="1.10.3210.10">
    <property type="entry name" value="Hypothetical protein af1432"/>
    <property type="match status" value="1"/>
</dbReference>
<organism evidence="2 3">
    <name type="scientific">Clostridium tetanomorphum</name>
    <dbReference type="NCBI Taxonomy" id="1553"/>
    <lineage>
        <taxon>Bacteria</taxon>
        <taxon>Bacillati</taxon>
        <taxon>Bacillota</taxon>
        <taxon>Clostridia</taxon>
        <taxon>Eubacteriales</taxon>
        <taxon>Clostridiaceae</taxon>
        <taxon>Clostridium</taxon>
    </lineage>
</organism>
<keyword evidence="3" id="KW-1185">Reference proteome</keyword>
<dbReference type="InterPro" id="IPR003607">
    <property type="entry name" value="HD/PDEase_dom"/>
</dbReference>
<dbReference type="RefSeq" id="WP_035145847.1">
    <property type="nucleotide sequence ID" value="NZ_JAAZWO010000053.1"/>
</dbReference>
<dbReference type="InterPro" id="IPR006674">
    <property type="entry name" value="HD_domain"/>
</dbReference>
<reference evidence="2 3" key="1">
    <citation type="submission" date="2020-04" db="EMBL/GenBank/DDBJ databases">
        <title>Genomic insights into acetone-butanol-ethanol (ABE) fermentation by sequencing solventogenic clostridia strains.</title>
        <authorList>
            <person name="Brown S."/>
        </authorList>
    </citation>
    <scope>NUCLEOTIDE SEQUENCE [LARGE SCALE GENOMIC DNA]</scope>
    <source>
        <strain evidence="2 3">DJ011</strain>
    </source>
</reference>
<accession>A0A923EBS4</accession>
<dbReference type="AlphaFoldDB" id="A0A923EBS4"/>
<comment type="caution">
    <text evidence="2">The sequence shown here is derived from an EMBL/GenBank/DDBJ whole genome shotgun (WGS) entry which is preliminary data.</text>
</comment>